<protein>
    <submittedName>
        <fullName evidence="2">Uncharacterized protein</fullName>
    </submittedName>
</protein>
<feature type="region of interest" description="Disordered" evidence="1">
    <location>
        <begin position="45"/>
        <end position="69"/>
    </location>
</feature>
<gene>
    <name evidence="2" type="ORF">RM445_10015</name>
</gene>
<accession>A0ABU2N7W5</accession>
<comment type="caution">
    <text evidence="2">The sequence shown here is derived from an EMBL/GenBank/DDBJ whole genome shotgun (WGS) entry which is preliminary data.</text>
</comment>
<keyword evidence="3" id="KW-1185">Reference proteome</keyword>
<dbReference type="Proteomes" id="UP001183202">
    <property type="component" value="Unassembled WGS sequence"/>
</dbReference>
<reference evidence="3" key="1">
    <citation type="submission" date="2023-07" db="EMBL/GenBank/DDBJ databases">
        <title>30 novel species of actinomycetes from the DSMZ collection.</title>
        <authorList>
            <person name="Nouioui I."/>
        </authorList>
    </citation>
    <scope>NUCLEOTIDE SEQUENCE [LARGE SCALE GENOMIC DNA]</scope>
    <source>
        <strain evidence="3">DSM 45834</strain>
    </source>
</reference>
<evidence type="ECO:0000313" key="3">
    <source>
        <dbReference type="Proteomes" id="UP001183202"/>
    </source>
</evidence>
<name>A0ABU2N7W5_9PSEU</name>
<evidence type="ECO:0000313" key="2">
    <source>
        <dbReference type="EMBL" id="MDT0349855.1"/>
    </source>
</evidence>
<evidence type="ECO:0000256" key="1">
    <source>
        <dbReference type="SAM" id="MobiDB-lite"/>
    </source>
</evidence>
<dbReference type="EMBL" id="JAVREJ010000005">
    <property type="protein sequence ID" value="MDT0349855.1"/>
    <property type="molecule type" value="Genomic_DNA"/>
</dbReference>
<sequence length="129" mass="14311">MAQGSNGPTEFEAVIRVPEQMSYRIKDERRGDVVLRHARLTGRGRPTFCSPTRAEQSGAAHLPAGSGTDGKVIYPTREAAEAAAQELESLGARRLRSYLCARSRHGHFHLTTDTARPLHERIPQQRRPA</sequence>
<organism evidence="2 3">
    <name type="scientific">Pseudonocardia charpentierae</name>
    <dbReference type="NCBI Taxonomy" id="3075545"/>
    <lineage>
        <taxon>Bacteria</taxon>
        <taxon>Bacillati</taxon>
        <taxon>Actinomycetota</taxon>
        <taxon>Actinomycetes</taxon>
        <taxon>Pseudonocardiales</taxon>
        <taxon>Pseudonocardiaceae</taxon>
        <taxon>Pseudonocardia</taxon>
    </lineage>
</organism>
<dbReference type="RefSeq" id="WP_311555887.1">
    <property type="nucleotide sequence ID" value="NZ_JAVREJ010000005.1"/>
</dbReference>
<proteinExistence type="predicted"/>